<name>A0AA37QET5_9BACT</name>
<evidence type="ECO:0000313" key="8">
    <source>
        <dbReference type="Proteomes" id="UP001161325"/>
    </source>
</evidence>
<feature type="transmembrane region" description="Helical" evidence="6">
    <location>
        <begin position="331"/>
        <end position="352"/>
    </location>
</feature>
<evidence type="ECO:0000313" key="7">
    <source>
        <dbReference type="EMBL" id="GLC25458.1"/>
    </source>
</evidence>
<keyword evidence="4 6" id="KW-1133">Transmembrane helix</keyword>
<dbReference type="Proteomes" id="UP001161325">
    <property type="component" value="Unassembled WGS sequence"/>
</dbReference>
<sequence>MKGAALVVAAIALLVVVALPTPAGLSVAGQRVLAVLAFAIVVWITEAVSYAVSAALVVSLGALLLGAAPPFAKGASTAAGAQLGTSKALGHMLEGFASPAAALVAAAVFLAAAMRHTQLDRRLALLVLRRTGTGPRGILLGAILVGIVLAFFVPSTTARVGAIVPIMGGMVAAFGLARDSRLAACLMITTAQVATIWNVAIKTAAAQNLLAVGLIQQSLGVTISWAMWFRQAAPWAVVMTGVLYVVMRVIVPPEPVGGPEARAAVQAQLAALGPVRAAEWRLIAVAVALLALWSTEGSLHAFDTSTTTLAAVTLLLLPRIGVLSWEEAERLVPWGTVVLFAVGISIGAVLIATGAAAWLARATLGALGVASLSPLAMLAVLSAINVVVHLGFASATSLAATWIPIVLAFVAALQRPDVPALGMVLVQQFVVSFGFLLPVNSPQNMVAYSTGAFTTRDFLRTGVWITLVGYALLLALAATWWRWTGLL</sequence>
<organism evidence="7 8">
    <name type="scientific">Roseisolibacter agri</name>
    <dbReference type="NCBI Taxonomy" id="2014610"/>
    <lineage>
        <taxon>Bacteria</taxon>
        <taxon>Pseudomonadati</taxon>
        <taxon>Gemmatimonadota</taxon>
        <taxon>Gemmatimonadia</taxon>
        <taxon>Gemmatimonadales</taxon>
        <taxon>Gemmatimonadaceae</taxon>
        <taxon>Roseisolibacter</taxon>
    </lineage>
</organism>
<reference evidence="7" key="1">
    <citation type="submission" date="2022-08" db="EMBL/GenBank/DDBJ databases">
        <title>Draft genome sequencing of Roseisolibacter agri AW1220.</title>
        <authorList>
            <person name="Tobiishi Y."/>
            <person name="Tonouchi A."/>
        </authorList>
    </citation>
    <scope>NUCLEOTIDE SEQUENCE</scope>
    <source>
        <strain evidence="7">AW1220</strain>
    </source>
</reference>
<evidence type="ECO:0000256" key="1">
    <source>
        <dbReference type="ARBA" id="ARBA00004141"/>
    </source>
</evidence>
<dbReference type="GO" id="GO:0008514">
    <property type="term" value="F:organic anion transmembrane transporter activity"/>
    <property type="evidence" value="ECO:0007669"/>
    <property type="project" value="UniProtKB-ARBA"/>
</dbReference>
<keyword evidence="3 6" id="KW-0812">Transmembrane</keyword>
<feature type="transmembrane region" description="Helical" evidence="6">
    <location>
        <begin position="390"/>
        <end position="413"/>
    </location>
</feature>
<keyword evidence="5 6" id="KW-0472">Membrane</keyword>
<dbReference type="PANTHER" id="PTHR10283:SF82">
    <property type="entry name" value="SOLUTE CARRIER FAMILY 13 MEMBER 2"/>
    <property type="match status" value="1"/>
</dbReference>
<evidence type="ECO:0000256" key="5">
    <source>
        <dbReference type="ARBA" id="ARBA00023136"/>
    </source>
</evidence>
<feature type="transmembrane region" description="Helical" evidence="6">
    <location>
        <begin position="364"/>
        <end position="384"/>
    </location>
</feature>
<proteinExistence type="inferred from homology"/>
<evidence type="ECO:0000256" key="4">
    <source>
        <dbReference type="ARBA" id="ARBA00022989"/>
    </source>
</evidence>
<dbReference type="GO" id="GO:0005886">
    <property type="term" value="C:plasma membrane"/>
    <property type="evidence" value="ECO:0007669"/>
    <property type="project" value="TreeGrafter"/>
</dbReference>
<feature type="transmembrane region" description="Helical" evidence="6">
    <location>
        <begin position="92"/>
        <end position="113"/>
    </location>
</feature>
<dbReference type="InterPro" id="IPR030676">
    <property type="entry name" value="CitT-rel"/>
</dbReference>
<feature type="transmembrane region" description="Helical" evidence="6">
    <location>
        <begin position="52"/>
        <end position="72"/>
    </location>
</feature>
<accession>A0AA37QET5</accession>
<feature type="transmembrane region" description="Helical" evidence="6">
    <location>
        <begin position="307"/>
        <end position="325"/>
    </location>
</feature>
<protein>
    <submittedName>
        <fullName evidence="7">Membrane protein</fullName>
    </submittedName>
</protein>
<gene>
    <name evidence="7" type="ORF">rosag_19710</name>
</gene>
<feature type="transmembrane region" description="Helical" evidence="6">
    <location>
        <begin position="420"/>
        <end position="441"/>
    </location>
</feature>
<evidence type="ECO:0000256" key="3">
    <source>
        <dbReference type="ARBA" id="ARBA00022692"/>
    </source>
</evidence>
<feature type="transmembrane region" description="Helical" evidence="6">
    <location>
        <begin position="159"/>
        <end position="177"/>
    </location>
</feature>
<comment type="subcellular location">
    <subcellularLocation>
        <location evidence="1">Membrane</location>
        <topology evidence="1">Multi-pass membrane protein</topology>
    </subcellularLocation>
</comment>
<dbReference type="EMBL" id="BRXS01000003">
    <property type="protein sequence ID" value="GLC25458.1"/>
    <property type="molecule type" value="Genomic_DNA"/>
</dbReference>
<evidence type="ECO:0000256" key="6">
    <source>
        <dbReference type="SAM" id="Phobius"/>
    </source>
</evidence>
<dbReference type="Pfam" id="PF00939">
    <property type="entry name" value="Na_sulph_symp"/>
    <property type="match status" value="1"/>
</dbReference>
<feature type="transmembrane region" description="Helical" evidence="6">
    <location>
        <begin position="232"/>
        <end position="251"/>
    </location>
</feature>
<dbReference type="PANTHER" id="PTHR10283">
    <property type="entry name" value="SOLUTE CARRIER FAMILY 13 MEMBER"/>
    <property type="match status" value="1"/>
</dbReference>
<feature type="transmembrane region" description="Helical" evidence="6">
    <location>
        <begin position="134"/>
        <end position="153"/>
    </location>
</feature>
<comment type="caution">
    <text evidence="7">The sequence shown here is derived from an EMBL/GenBank/DDBJ whole genome shotgun (WGS) entry which is preliminary data.</text>
</comment>
<dbReference type="InterPro" id="IPR001898">
    <property type="entry name" value="SLC13A/DASS"/>
</dbReference>
<keyword evidence="8" id="KW-1185">Reference proteome</keyword>
<dbReference type="PIRSF" id="PIRSF002457">
    <property type="entry name" value="DASS"/>
    <property type="match status" value="1"/>
</dbReference>
<comment type="similarity">
    <text evidence="2">Belongs to the SLC13A/DASS transporter (TC 2.A.47) family. DIT1 subfamily.</text>
</comment>
<feature type="transmembrane region" description="Helical" evidence="6">
    <location>
        <begin position="461"/>
        <end position="481"/>
    </location>
</feature>
<dbReference type="AlphaFoldDB" id="A0AA37QET5"/>
<dbReference type="GO" id="GO:1905039">
    <property type="term" value="P:carboxylic acid transmembrane transport"/>
    <property type="evidence" value="ECO:0007669"/>
    <property type="project" value="UniProtKB-ARBA"/>
</dbReference>
<evidence type="ECO:0000256" key="2">
    <source>
        <dbReference type="ARBA" id="ARBA00007349"/>
    </source>
</evidence>
<dbReference type="NCBIfam" id="TIGR00785">
    <property type="entry name" value="dass"/>
    <property type="match status" value="1"/>
</dbReference>